<dbReference type="Proteomes" id="UP000023152">
    <property type="component" value="Unassembled WGS sequence"/>
</dbReference>
<dbReference type="GO" id="GO:0005829">
    <property type="term" value="C:cytosol"/>
    <property type="evidence" value="ECO:0007669"/>
    <property type="project" value="TreeGrafter"/>
</dbReference>
<evidence type="ECO:0000256" key="1">
    <source>
        <dbReference type="ARBA" id="ARBA00006676"/>
    </source>
</evidence>
<evidence type="ECO:0000313" key="3">
    <source>
        <dbReference type="Proteomes" id="UP000023152"/>
    </source>
</evidence>
<reference evidence="2 3" key="1">
    <citation type="journal article" date="2013" name="Curr. Biol.">
        <title>The Genome of the Foraminiferan Reticulomyxa filosa.</title>
        <authorList>
            <person name="Glockner G."/>
            <person name="Hulsmann N."/>
            <person name="Schleicher M."/>
            <person name="Noegel A.A."/>
            <person name="Eichinger L."/>
            <person name="Gallinger C."/>
            <person name="Pawlowski J."/>
            <person name="Sierra R."/>
            <person name="Euteneuer U."/>
            <person name="Pillet L."/>
            <person name="Moustafa A."/>
            <person name="Platzer M."/>
            <person name="Groth M."/>
            <person name="Szafranski K."/>
            <person name="Schliwa M."/>
        </authorList>
    </citation>
    <scope>NUCLEOTIDE SEQUENCE [LARGE SCALE GENOMIC DNA]</scope>
</reference>
<gene>
    <name evidence="2" type="ORF">RFI_11414</name>
</gene>
<dbReference type="GO" id="GO:0003876">
    <property type="term" value="F:AMP deaminase activity"/>
    <property type="evidence" value="ECO:0007669"/>
    <property type="project" value="InterPro"/>
</dbReference>
<dbReference type="SUPFAM" id="SSF51556">
    <property type="entry name" value="Metallo-dependent hydrolases"/>
    <property type="match status" value="1"/>
</dbReference>
<sequence>QKHLLRFIKSRLKHNGDLAVMKDENGKDVSLSQLFERLNLTSYDLSIDLLNMHGHRQTFHRFDRFNAKYNPIGEPTLRQVFLKVENHIKGRFLAEVTREVFDDLKESKYQYTEYRLSIYGKAHQEWDVLASWVCTHKLHCPNVRWMIQIPRLFSVYRQSKIVNNFGDMLDNIFRPLFEVTVNPQSHMELDLFLKLVVGFDSVDDESIQENSRYKDLPLPNGWNSDENPPYILWCYYLYANIYVLNKLREAKGMNAFAFRPHSGEAGDIDHVASTFLLAHAINHGLTLKKAPVLQYLYYLKQVLLFFFFSHVNKINIYIYVYMVYVGISMSPLSNNLLFIEYDKNPFPSFFQRGLNVTLSTDDPLLIHYTKDPLIEEYAIAAQVYKLSAIDMCEIARNSVLQCGFPEDCKRHWIGKKYYQRGPAGNNINQTNVPDIRLRFRDELLKEEENWILGSFFVYICLPPPIFPSSFTQQYKVMMTKAPKSLNRKRLSTDRTKEKEVRDDTTAFPKRPTVRHTRAFSLRDVLGERDAGILGYPRQPTVPGEHEAISEDAVASTGHLEKGSKYDTNKQITVQGDSLSYMNLFNNSHRQEPANSPQSVIRNVNVADYSGRLRIPLTERVLSPQVESEVVENDPPKEKRTGIVSYDRTNGRVSLSFDVSILTRKDVVLVAMGLTVGYGFAKFLTAKNGSWVGLWPQWPVPSK</sequence>
<dbReference type="Pfam" id="PF19326">
    <property type="entry name" value="AMP_deaminase"/>
    <property type="match status" value="1"/>
</dbReference>
<dbReference type="InterPro" id="IPR006329">
    <property type="entry name" value="AMPD"/>
</dbReference>
<dbReference type="GO" id="GO:0046033">
    <property type="term" value="P:AMP metabolic process"/>
    <property type="evidence" value="ECO:0007669"/>
    <property type="project" value="TreeGrafter"/>
</dbReference>
<accession>X6NIJ6</accession>
<comment type="caution">
    <text evidence="2">The sequence shown here is derived from an EMBL/GenBank/DDBJ whole genome shotgun (WGS) entry which is preliminary data.</text>
</comment>
<dbReference type="Gene3D" id="3.20.20.140">
    <property type="entry name" value="Metal-dependent hydrolases"/>
    <property type="match status" value="2"/>
</dbReference>
<dbReference type="EMBL" id="ASPP01008319">
    <property type="protein sequence ID" value="ETO25728.1"/>
    <property type="molecule type" value="Genomic_DNA"/>
</dbReference>
<organism evidence="2 3">
    <name type="scientific">Reticulomyxa filosa</name>
    <dbReference type="NCBI Taxonomy" id="46433"/>
    <lineage>
        <taxon>Eukaryota</taxon>
        <taxon>Sar</taxon>
        <taxon>Rhizaria</taxon>
        <taxon>Retaria</taxon>
        <taxon>Foraminifera</taxon>
        <taxon>Monothalamids</taxon>
        <taxon>Reticulomyxidae</taxon>
        <taxon>Reticulomyxa</taxon>
    </lineage>
</organism>
<name>X6NIJ6_RETFI</name>
<dbReference type="OrthoDB" id="1723809at2759"/>
<comment type="similarity">
    <text evidence="1">Belongs to the metallo-dependent hydrolases superfamily. Adenosine and AMP deaminases family.</text>
</comment>
<protein>
    <submittedName>
        <fullName evidence="2">AMP deaminase</fullName>
    </submittedName>
</protein>
<dbReference type="InterPro" id="IPR032466">
    <property type="entry name" value="Metal_Hydrolase"/>
</dbReference>
<dbReference type="PANTHER" id="PTHR11359">
    <property type="entry name" value="AMP DEAMINASE"/>
    <property type="match status" value="1"/>
</dbReference>
<dbReference type="PANTHER" id="PTHR11359:SF0">
    <property type="entry name" value="AMP DEAMINASE"/>
    <property type="match status" value="1"/>
</dbReference>
<dbReference type="GO" id="GO:0032264">
    <property type="term" value="P:IMP salvage"/>
    <property type="evidence" value="ECO:0007669"/>
    <property type="project" value="InterPro"/>
</dbReference>
<feature type="non-terminal residue" evidence="2">
    <location>
        <position position="1"/>
    </location>
</feature>
<evidence type="ECO:0000313" key="2">
    <source>
        <dbReference type="EMBL" id="ETO25728.1"/>
    </source>
</evidence>
<keyword evidence="3" id="KW-1185">Reference proteome</keyword>
<proteinExistence type="inferred from homology"/>
<dbReference type="AlphaFoldDB" id="X6NIJ6"/>